<dbReference type="InterPro" id="IPR015003">
    <property type="entry name" value="DUF1853"/>
</dbReference>
<dbReference type="STRING" id="355243.SAMN03080615_02618"/>
<reference evidence="2" key="1">
    <citation type="submission" date="2016-10" db="EMBL/GenBank/DDBJ databases">
        <authorList>
            <person name="Varghese N."/>
            <person name="Submissions S."/>
        </authorList>
    </citation>
    <scope>NUCLEOTIDE SEQUENCE [LARGE SCALE GENOMIC DNA]</scope>
    <source>
        <strain evidence="2">DSM 18887</strain>
    </source>
</reference>
<dbReference type="AlphaFoldDB" id="A0A1H9IKX6"/>
<keyword evidence="2" id="KW-1185">Reference proteome</keyword>
<sequence>MGKNRSHNIGHSAKGSISKSTILESGSVYQQEVIRDLHWLIYSPSLMTPPDNESSDWLFNIPEIDSHLARLDQNPQPLIDELRQQAQFRLGYYFEDLVRFYIKTFTQPIELKYNIQVSREKATVGEYDFLMALQNSINVHIEAAVKFYLCTTTDVNHCNLKDFIGPNRSDRLDRKWQRLTEHQLQLSKTDAGKTQAMELGLLPDRHSLLLRGYLFYPFAQWQAYNPPAPVNPDHLKGWWIRASETDALGDHYQYIVLMKPRWLALARCCFQETLSRAELAEITDRSITTPMLIARLVFKESRWHEADRGFIVPDNWNLQI</sequence>
<evidence type="ECO:0008006" key="3">
    <source>
        <dbReference type="Google" id="ProtNLM"/>
    </source>
</evidence>
<evidence type="ECO:0000313" key="1">
    <source>
        <dbReference type="EMBL" id="SEQ75179.1"/>
    </source>
</evidence>
<dbReference type="Proteomes" id="UP000198749">
    <property type="component" value="Unassembled WGS sequence"/>
</dbReference>
<dbReference type="EMBL" id="FOGB01000007">
    <property type="protein sequence ID" value="SEQ75179.1"/>
    <property type="molecule type" value="Genomic_DNA"/>
</dbReference>
<name>A0A1H9IKX6_9GAMM</name>
<gene>
    <name evidence="1" type="ORF">SAMN03080615_02618</name>
</gene>
<evidence type="ECO:0000313" key="2">
    <source>
        <dbReference type="Proteomes" id="UP000198749"/>
    </source>
</evidence>
<accession>A0A1H9IKX6</accession>
<proteinExistence type="predicted"/>
<dbReference type="OrthoDB" id="378654at2"/>
<dbReference type="Pfam" id="PF08907">
    <property type="entry name" value="DUF1853"/>
    <property type="match status" value="1"/>
</dbReference>
<organism evidence="1 2">
    <name type="scientific">Amphritea atlantica</name>
    <dbReference type="NCBI Taxonomy" id="355243"/>
    <lineage>
        <taxon>Bacteria</taxon>
        <taxon>Pseudomonadati</taxon>
        <taxon>Pseudomonadota</taxon>
        <taxon>Gammaproteobacteria</taxon>
        <taxon>Oceanospirillales</taxon>
        <taxon>Oceanospirillaceae</taxon>
        <taxon>Amphritea</taxon>
    </lineage>
</organism>
<protein>
    <recommendedName>
        <fullName evidence="3">DUF1853 domain-containing protein</fullName>
    </recommendedName>
</protein>
<dbReference type="RefSeq" id="WP_091358933.1">
    <property type="nucleotide sequence ID" value="NZ_AP025284.1"/>
</dbReference>